<dbReference type="InterPro" id="IPR011006">
    <property type="entry name" value="CheY-like_superfamily"/>
</dbReference>
<dbReference type="SUPFAM" id="SSF55781">
    <property type="entry name" value="GAF domain-like"/>
    <property type="match status" value="1"/>
</dbReference>
<evidence type="ECO:0000259" key="8">
    <source>
        <dbReference type="PROSITE" id="PS50110"/>
    </source>
</evidence>
<dbReference type="Gene3D" id="3.40.50.2300">
    <property type="match status" value="1"/>
</dbReference>
<evidence type="ECO:0000256" key="5">
    <source>
        <dbReference type="ARBA" id="ARBA00023163"/>
    </source>
</evidence>
<proteinExistence type="predicted"/>
<evidence type="ECO:0000256" key="6">
    <source>
        <dbReference type="PROSITE-ProRule" id="PRU00169"/>
    </source>
</evidence>
<dbReference type="GO" id="GO:0006355">
    <property type="term" value="P:regulation of DNA-templated transcription"/>
    <property type="evidence" value="ECO:0007669"/>
    <property type="project" value="TreeGrafter"/>
</dbReference>
<feature type="coiled-coil region" evidence="7">
    <location>
        <begin position="140"/>
        <end position="167"/>
    </location>
</feature>
<accession>A0A538SMG6</accession>
<keyword evidence="2" id="KW-0902">Two-component regulatory system</keyword>
<name>A0A538SMG6_UNCEI</name>
<organism evidence="9 10">
    <name type="scientific">Eiseniibacteriota bacterium</name>
    <dbReference type="NCBI Taxonomy" id="2212470"/>
    <lineage>
        <taxon>Bacteria</taxon>
        <taxon>Candidatus Eiseniibacteriota</taxon>
    </lineage>
</organism>
<dbReference type="InterPro" id="IPR039420">
    <property type="entry name" value="WalR-like"/>
</dbReference>
<evidence type="ECO:0000256" key="7">
    <source>
        <dbReference type="SAM" id="Coils"/>
    </source>
</evidence>
<dbReference type="GO" id="GO:0000976">
    <property type="term" value="F:transcription cis-regulatory region binding"/>
    <property type="evidence" value="ECO:0007669"/>
    <property type="project" value="TreeGrafter"/>
</dbReference>
<dbReference type="PANTHER" id="PTHR48111">
    <property type="entry name" value="REGULATOR OF RPOS"/>
    <property type="match status" value="1"/>
</dbReference>
<protein>
    <submittedName>
        <fullName evidence="9">Response regulator</fullName>
    </submittedName>
</protein>
<dbReference type="SUPFAM" id="SSF52172">
    <property type="entry name" value="CheY-like"/>
    <property type="match status" value="1"/>
</dbReference>
<dbReference type="Gene3D" id="3.30.450.40">
    <property type="match status" value="1"/>
</dbReference>
<dbReference type="SMART" id="SM00448">
    <property type="entry name" value="REC"/>
    <property type="match status" value="1"/>
</dbReference>
<evidence type="ECO:0000313" key="10">
    <source>
        <dbReference type="Proteomes" id="UP000320184"/>
    </source>
</evidence>
<keyword evidence="7" id="KW-0175">Coiled coil</keyword>
<dbReference type="GO" id="GO:0000156">
    <property type="term" value="F:phosphorelay response regulator activity"/>
    <property type="evidence" value="ECO:0007669"/>
    <property type="project" value="TreeGrafter"/>
</dbReference>
<feature type="domain" description="Response regulatory" evidence="8">
    <location>
        <begin position="18"/>
        <end position="134"/>
    </location>
</feature>
<reference evidence="9 10" key="1">
    <citation type="journal article" date="2019" name="Nat. Microbiol.">
        <title>Mediterranean grassland soil C-N compound turnover is dependent on rainfall and depth, and is mediated by genomically divergent microorganisms.</title>
        <authorList>
            <person name="Diamond S."/>
            <person name="Andeer P.F."/>
            <person name="Li Z."/>
            <person name="Crits-Christoph A."/>
            <person name="Burstein D."/>
            <person name="Anantharaman K."/>
            <person name="Lane K.R."/>
            <person name="Thomas B.C."/>
            <person name="Pan C."/>
            <person name="Northen T.R."/>
            <person name="Banfield J.F."/>
        </authorList>
    </citation>
    <scope>NUCLEOTIDE SEQUENCE [LARGE SCALE GENOMIC DNA]</scope>
    <source>
        <strain evidence="9">WS_3</strain>
    </source>
</reference>
<dbReference type="CDD" id="cd17574">
    <property type="entry name" value="REC_OmpR"/>
    <property type="match status" value="1"/>
</dbReference>
<sequence>METFMTADNAPHPPTPPSILVADDDRRVRELLEIALTAHGFNVFTASDGEEAVKRVLCEHPDLVVLDVRLPKKSGLEVCQALRGGAGDPSIPIILVSAVAETDSRVQAFQRGADDYLAKPFSPKELIARIRRQLARAQEIRDARRHAEELERELSRVQEEARRAHAESRHEQHLRELAFGVGRELHRSPDLDTLAQRLLMAVQSRLGVGAAALLALGRTGDDLEPYAIRGDGFERIAGLRVRRGGELARLVAGLGRPVLRAELERMDEVRGELAPFVASGLVLLAPVRGADGLDAMLAVEERKDGREHSKADAEMLRGLCEIAAVAIQNGLRLRLQADQLMAMAAETASLSPEAAATRNEAAAMIDRAASASFLSPRARDVLVHAVGLGDWGVGPEGRSCLARLRGLDPTGRICDLERLLDEALTQQPSWEEPAPEDRRMTLLLRAGLAYAEARELGASADEAMAHAMAQAGSAMDPATRLALGAATRGTIEFEDHVA</sequence>
<dbReference type="InterPro" id="IPR001789">
    <property type="entry name" value="Sig_transdc_resp-reg_receiver"/>
</dbReference>
<dbReference type="AlphaFoldDB" id="A0A538SMG6"/>
<dbReference type="InterPro" id="IPR029016">
    <property type="entry name" value="GAF-like_dom_sf"/>
</dbReference>
<keyword evidence="4" id="KW-0238">DNA-binding</keyword>
<dbReference type="GO" id="GO:0005829">
    <property type="term" value="C:cytosol"/>
    <property type="evidence" value="ECO:0007669"/>
    <property type="project" value="TreeGrafter"/>
</dbReference>
<evidence type="ECO:0000256" key="4">
    <source>
        <dbReference type="ARBA" id="ARBA00023125"/>
    </source>
</evidence>
<keyword evidence="5" id="KW-0804">Transcription</keyword>
<keyword evidence="1 6" id="KW-0597">Phosphoprotein</keyword>
<dbReference type="Proteomes" id="UP000320184">
    <property type="component" value="Unassembled WGS sequence"/>
</dbReference>
<dbReference type="EMBL" id="VBOT01000031">
    <property type="protein sequence ID" value="TMQ52568.1"/>
    <property type="molecule type" value="Genomic_DNA"/>
</dbReference>
<dbReference type="GO" id="GO:0032993">
    <property type="term" value="C:protein-DNA complex"/>
    <property type="evidence" value="ECO:0007669"/>
    <property type="project" value="TreeGrafter"/>
</dbReference>
<dbReference type="PROSITE" id="PS50110">
    <property type="entry name" value="RESPONSE_REGULATORY"/>
    <property type="match status" value="1"/>
</dbReference>
<dbReference type="PANTHER" id="PTHR48111:SF1">
    <property type="entry name" value="TWO-COMPONENT RESPONSE REGULATOR ORR33"/>
    <property type="match status" value="1"/>
</dbReference>
<evidence type="ECO:0000313" key="9">
    <source>
        <dbReference type="EMBL" id="TMQ52568.1"/>
    </source>
</evidence>
<keyword evidence="3" id="KW-0805">Transcription regulation</keyword>
<evidence type="ECO:0000256" key="3">
    <source>
        <dbReference type="ARBA" id="ARBA00023015"/>
    </source>
</evidence>
<gene>
    <name evidence="9" type="ORF">E6K73_02690</name>
</gene>
<dbReference type="Pfam" id="PF00072">
    <property type="entry name" value="Response_reg"/>
    <property type="match status" value="1"/>
</dbReference>
<evidence type="ECO:0000256" key="1">
    <source>
        <dbReference type="ARBA" id="ARBA00022553"/>
    </source>
</evidence>
<evidence type="ECO:0000256" key="2">
    <source>
        <dbReference type="ARBA" id="ARBA00023012"/>
    </source>
</evidence>
<comment type="caution">
    <text evidence="9">The sequence shown here is derived from an EMBL/GenBank/DDBJ whole genome shotgun (WGS) entry which is preliminary data.</text>
</comment>
<feature type="modified residue" description="4-aspartylphosphate" evidence="6">
    <location>
        <position position="67"/>
    </location>
</feature>